<comment type="subcellular location">
    <subcellularLocation>
        <location evidence="1">Membrane</location>
    </subcellularLocation>
</comment>
<evidence type="ECO:0000256" key="4">
    <source>
        <dbReference type="ARBA" id="ARBA00023157"/>
    </source>
</evidence>
<dbReference type="GO" id="GO:0050852">
    <property type="term" value="P:T cell receptor signaling pathway"/>
    <property type="evidence" value="ECO:0007669"/>
    <property type="project" value="TreeGrafter"/>
</dbReference>
<dbReference type="SUPFAM" id="SSF48726">
    <property type="entry name" value="Immunoglobulin"/>
    <property type="match status" value="1"/>
</dbReference>
<dbReference type="InterPro" id="IPR036179">
    <property type="entry name" value="Ig-like_dom_sf"/>
</dbReference>
<keyword evidence="7" id="KW-1133">Transmembrane helix</keyword>
<evidence type="ECO:0000256" key="1">
    <source>
        <dbReference type="ARBA" id="ARBA00004370"/>
    </source>
</evidence>
<dbReference type="GO" id="GO:0005102">
    <property type="term" value="F:signaling receptor binding"/>
    <property type="evidence" value="ECO:0007669"/>
    <property type="project" value="TreeGrafter"/>
</dbReference>
<dbReference type="PROSITE" id="PS50835">
    <property type="entry name" value="IG_LIKE"/>
    <property type="match status" value="1"/>
</dbReference>
<dbReference type="GO" id="GO:0050863">
    <property type="term" value="P:regulation of T cell activation"/>
    <property type="evidence" value="ECO:0007669"/>
    <property type="project" value="UniProtKB-ARBA"/>
</dbReference>
<dbReference type="Pfam" id="PF07686">
    <property type="entry name" value="V-set"/>
    <property type="match status" value="1"/>
</dbReference>
<dbReference type="InterPro" id="IPR013783">
    <property type="entry name" value="Ig-like_fold"/>
</dbReference>
<dbReference type="PANTHER" id="PTHR24100:SF151">
    <property type="entry name" value="ICOS LIGAND"/>
    <property type="match status" value="1"/>
</dbReference>
<dbReference type="GO" id="GO:0001817">
    <property type="term" value="P:regulation of cytokine production"/>
    <property type="evidence" value="ECO:0007669"/>
    <property type="project" value="TreeGrafter"/>
</dbReference>
<dbReference type="AlphaFoldDB" id="A0A3Q0RZ80"/>
<proteinExistence type="predicted"/>
<sequence length="231" mass="25879">LPPHLQPVTAGGCPSLSLVLLEVSACYSEVQVIGSKFPIIAAPGDDVILPCHLEPMFDVRGLTVEWSQPDLKPDPSDRLSRVEYVHLYRDRKELKQPSYVGRNSLSSDRVKHGDVSLTLSKVQLSDEGPYRCLIPQLGQRSHVDLVVGTFLFYSHGLLKVMEVINSFQMQIAVHVCSYLSYLCSSGHKPIGKNFLCSAIFFFFFYIFCLTCVIYGSLHLKITNQQLHDNCS</sequence>
<dbReference type="GO" id="GO:0009897">
    <property type="term" value="C:external side of plasma membrane"/>
    <property type="evidence" value="ECO:0007669"/>
    <property type="project" value="TreeGrafter"/>
</dbReference>
<dbReference type="InterPro" id="IPR007110">
    <property type="entry name" value="Ig-like_dom"/>
</dbReference>
<accession>A0A3Q0RZ80</accession>
<dbReference type="Gene3D" id="2.60.40.10">
    <property type="entry name" value="Immunoglobulins"/>
    <property type="match status" value="1"/>
</dbReference>
<dbReference type="SMART" id="SM00409">
    <property type="entry name" value="IG"/>
    <property type="match status" value="1"/>
</dbReference>
<keyword evidence="6" id="KW-0393">Immunoglobulin domain</keyword>
<keyword evidence="7" id="KW-0812">Transmembrane</keyword>
<feature type="domain" description="Ig-like" evidence="8">
    <location>
        <begin position="14"/>
        <end position="134"/>
    </location>
</feature>
<keyword evidence="4" id="KW-1015">Disulfide bond</keyword>
<evidence type="ECO:0000256" key="6">
    <source>
        <dbReference type="ARBA" id="ARBA00023319"/>
    </source>
</evidence>
<dbReference type="GeneTree" id="ENSGT00940000174075"/>
<dbReference type="InterPro" id="IPR050504">
    <property type="entry name" value="IgSF_BTN/MOG"/>
</dbReference>
<reference evidence="9" key="1">
    <citation type="submission" date="2025-08" db="UniProtKB">
        <authorList>
            <consortium name="Ensembl"/>
        </authorList>
    </citation>
    <scope>IDENTIFICATION</scope>
</reference>
<keyword evidence="5" id="KW-0325">Glycoprotein</keyword>
<dbReference type="GO" id="GO:1903037">
    <property type="term" value="P:regulation of leukocyte cell-cell adhesion"/>
    <property type="evidence" value="ECO:0007669"/>
    <property type="project" value="UniProtKB-ARBA"/>
</dbReference>
<keyword evidence="3 7" id="KW-0472">Membrane</keyword>
<evidence type="ECO:0000256" key="7">
    <source>
        <dbReference type="SAM" id="Phobius"/>
    </source>
</evidence>
<dbReference type="Proteomes" id="UP000261340">
    <property type="component" value="Unplaced"/>
</dbReference>
<name>A0A3Q0RZ80_AMPCI</name>
<evidence type="ECO:0000313" key="10">
    <source>
        <dbReference type="Proteomes" id="UP000261340"/>
    </source>
</evidence>
<dbReference type="Ensembl" id="ENSACIT00000018410.1">
    <property type="protein sequence ID" value="ENSACIP00000017924.1"/>
    <property type="gene ID" value="ENSACIG00000013976.1"/>
</dbReference>
<evidence type="ECO:0000256" key="5">
    <source>
        <dbReference type="ARBA" id="ARBA00023180"/>
    </source>
</evidence>
<evidence type="ECO:0000256" key="3">
    <source>
        <dbReference type="ARBA" id="ARBA00023136"/>
    </source>
</evidence>
<keyword evidence="10" id="KW-1185">Reference proteome</keyword>
<dbReference type="FunFam" id="2.60.40.10:FF:000142">
    <property type="entry name" value="V-set domain-containing T-cell activation inhibitor 1"/>
    <property type="match status" value="1"/>
</dbReference>
<dbReference type="OMA" id="CYSEVQV"/>
<dbReference type="PANTHER" id="PTHR24100">
    <property type="entry name" value="BUTYROPHILIN"/>
    <property type="match status" value="1"/>
</dbReference>
<organism evidence="9 10">
    <name type="scientific">Amphilophus citrinellus</name>
    <name type="common">Midas cichlid</name>
    <name type="synonym">Cichlasoma citrinellum</name>
    <dbReference type="NCBI Taxonomy" id="61819"/>
    <lineage>
        <taxon>Eukaryota</taxon>
        <taxon>Metazoa</taxon>
        <taxon>Chordata</taxon>
        <taxon>Craniata</taxon>
        <taxon>Vertebrata</taxon>
        <taxon>Euteleostomi</taxon>
        <taxon>Actinopterygii</taxon>
        <taxon>Neopterygii</taxon>
        <taxon>Teleostei</taxon>
        <taxon>Neoteleostei</taxon>
        <taxon>Acanthomorphata</taxon>
        <taxon>Ovalentaria</taxon>
        <taxon>Cichlomorphae</taxon>
        <taxon>Cichliformes</taxon>
        <taxon>Cichlidae</taxon>
        <taxon>New World cichlids</taxon>
        <taxon>Cichlasomatinae</taxon>
        <taxon>Heroini</taxon>
        <taxon>Amphilophus</taxon>
    </lineage>
</organism>
<dbReference type="InterPro" id="IPR003599">
    <property type="entry name" value="Ig_sub"/>
</dbReference>
<keyword evidence="2" id="KW-0732">Signal</keyword>
<evidence type="ECO:0000313" key="9">
    <source>
        <dbReference type="Ensembl" id="ENSACIP00000017924.1"/>
    </source>
</evidence>
<reference evidence="9" key="2">
    <citation type="submission" date="2025-09" db="UniProtKB">
        <authorList>
            <consortium name="Ensembl"/>
        </authorList>
    </citation>
    <scope>IDENTIFICATION</scope>
</reference>
<feature type="transmembrane region" description="Helical" evidence="7">
    <location>
        <begin position="194"/>
        <end position="217"/>
    </location>
</feature>
<dbReference type="InterPro" id="IPR013106">
    <property type="entry name" value="Ig_V-set"/>
</dbReference>
<evidence type="ECO:0000259" key="8">
    <source>
        <dbReference type="PROSITE" id="PS50835"/>
    </source>
</evidence>
<evidence type="ECO:0000256" key="2">
    <source>
        <dbReference type="ARBA" id="ARBA00022729"/>
    </source>
</evidence>
<protein>
    <recommendedName>
        <fullName evidence="8">Ig-like domain-containing protein</fullName>
    </recommendedName>
</protein>